<dbReference type="AlphaFoldDB" id="A0A1U7LI07"/>
<reference evidence="2 3" key="1">
    <citation type="submission" date="2016-04" db="EMBL/GenBank/DDBJ databases">
        <title>Evolutionary innovation and constraint leading to complex multicellularity in the Ascomycota.</title>
        <authorList>
            <person name="Cisse O."/>
            <person name="Nguyen A."/>
            <person name="Hewitt D.A."/>
            <person name="Jedd G."/>
            <person name="Stajich J.E."/>
        </authorList>
    </citation>
    <scope>NUCLEOTIDE SEQUENCE [LARGE SCALE GENOMIC DNA]</scope>
    <source>
        <strain evidence="2 3">DAH-3</strain>
    </source>
</reference>
<comment type="caution">
    <text evidence="2">The sequence shown here is derived from an EMBL/GenBank/DDBJ whole genome shotgun (WGS) entry which is preliminary data.</text>
</comment>
<dbReference type="Proteomes" id="UP000186594">
    <property type="component" value="Unassembled WGS sequence"/>
</dbReference>
<name>A0A1U7LI07_NEOID</name>
<accession>A0A1U7LI07</accession>
<evidence type="ECO:0000313" key="2">
    <source>
        <dbReference type="EMBL" id="OLL22279.1"/>
    </source>
</evidence>
<evidence type="ECO:0000313" key="3">
    <source>
        <dbReference type="Proteomes" id="UP000186594"/>
    </source>
</evidence>
<dbReference type="EMBL" id="LXFE01003554">
    <property type="protein sequence ID" value="OLL22279.1"/>
    <property type="molecule type" value="Genomic_DNA"/>
</dbReference>
<organism evidence="2 3">
    <name type="scientific">Neolecta irregularis (strain DAH-3)</name>
    <dbReference type="NCBI Taxonomy" id="1198029"/>
    <lineage>
        <taxon>Eukaryota</taxon>
        <taxon>Fungi</taxon>
        <taxon>Dikarya</taxon>
        <taxon>Ascomycota</taxon>
        <taxon>Taphrinomycotina</taxon>
        <taxon>Neolectales</taxon>
        <taxon>Neolectaceae</taxon>
        <taxon>Neolecta</taxon>
    </lineage>
</organism>
<evidence type="ECO:0000256" key="1">
    <source>
        <dbReference type="SAM" id="MobiDB-lite"/>
    </source>
</evidence>
<feature type="region of interest" description="Disordered" evidence="1">
    <location>
        <begin position="269"/>
        <end position="292"/>
    </location>
</feature>
<feature type="compositionally biased region" description="Polar residues" evidence="1">
    <location>
        <begin position="272"/>
        <end position="290"/>
    </location>
</feature>
<proteinExistence type="predicted"/>
<protein>
    <submittedName>
        <fullName evidence="2">Uncharacterized protein</fullName>
    </submittedName>
</protein>
<sequence>MVMRKDPQQHRTSNRVCFDPLGPQDADEEQILEGASSHVPQMTQQGRPLPILVTSDSTPPGGNNSHKFYIPQDESYDNEEILIKQSTTKETFLSSDLFSESSPEISRPPSANGLVSARPFSFTEINDRFALPQKIVTHSGFGRLESNPPSFDIRATQSTVAIPGPPIAPSHGIVSPQEPSASEAYKLVRAHTIKQTPSGLNRRTGSTPDIRSSAANATLLQQNKGGVLGHRYGNQALSNEFSQPTAREKWYKGSKSATSSTTSIQAMLAPTGSRSETSSPVNGMSASHRATCSGPGDISPFGFAKRQSGGIVKAAQSAAHKVKMGWIHPKETEITFNVADILTRQRFILKAC</sequence>
<keyword evidence="3" id="KW-1185">Reference proteome</keyword>
<feature type="region of interest" description="Disordered" evidence="1">
    <location>
        <begin position="1"/>
        <end position="62"/>
    </location>
</feature>
<gene>
    <name evidence="2" type="ORF">NEOLI_003633</name>
</gene>